<comment type="caution">
    <text evidence="8">The sequence shown here is derived from an EMBL/GenBank/DDBJ whole genome shotgun (WGS) entry which is preliminary data.</text>
</comment>
<evidence type="ECO:0000313" key="8">
    <source>
        <dbReference type="EMBL" id="RKN65872.1"/>
    </source>
</evidence>
<sequence length="332" mass="35186">MVIEAEKMSRKFRQRGTTVEAVRGIDLHVRKGEIFGFLGPNGAGKTTTVRMLATLLAPDSGQVSVAGCALPKETRRARHLIGYVGQAGGTDDGMPVLDNLVLQARLNGLGRTAAHEQSRRTLAALGLVDLADRLPRSLSGGQRRRVALALGLVHQPQVLFLDEPTLGLDPAARAVLWEQIRALREAGTTVFLTTHYLEEADALCDRVAIIHQGRIVASGGPAELKRGISGDAVTLSVGERDGERVMAALEHLPFVREVREAPAGVRVYVENGADAIPSLVRGLDELGVTVQSIGLESASLDDVFLKHTGSSLRMPGAAGAESGAETSSSYVA</sequence>
<dbReference type="SMART" id="SM00382">
    <property type="entry name" value="AAA"/>
    <property type="match status" value="1"/>
</dbReference>
<dbReference type="PROSITE" id="PS50893">
    <property type="entry name" value="ABC_TRANSPORTER_2"/>
    <property type="match status" value="1"/>
</dbReference>
<comment type="subcellular location">
    <subcellularLocation>
        <location evidence="1">Cell membrane</location>
        <topology evidence="1">Peripheral membrane protein</topology>
    </subcellularLocation>
</comment>
<dbReference type="OrthoDB" id="9804819at2"/>
<reference evidence="8 9" key="1">
    <citation type="journal article" date="2015" name="Antonie Van Leeuwenhoek">
        <title>Streptomyces klenkii sp. nov., isolated from deep marine sediment.</title>
        <authorList>
            <person name="Veyisoglu A."/>
            <person name="Sahin N."/>
        </authorList>
    </citation>
    <scope>NUCLEOTIDE SEQUENCE [LARGE SCALE GENOMIC DNA]</scope>
    <source>
        <strain evidence="8 9">KCTC 29202</strain>
    </source>
</reference>
<dbReference type="GO" id="GO:0016887">
    <property type="term" value="F:ATP hydrolysis activity"/>
    <property type="evidence" value="ECO:0007669"/>
    <property type="project" value="InterPro"/>
</dbReference>
<dbReference type="PANTHER" id="PTHR42711">
    <property type="entry name" value="ABC TRANSPORTER ATP-BINDING PROTEIN"/>
    <property type="match status" value="1"/>
</dbReference>
<evidence type="ECO:0000256" key="1">
    <source>
        <dbReference type="ARBA" id="ARBA00004202"/>
    </source>
</evidence>
<evidence type="ECO:0000313" key="9">
    <source>
        <dbReference type="Proteomes" id="UP000270343"/>
    </source>
</evidence>
<dbReference type="PROSITE" id="PS00211">
    <property type="entry name" value="ABC_TRANSPORTER_1"/>
    <property type="match status" value="1"/>
</dbReference>
<dbReference type="GO" id="GO:0005886">
    <property type="term" value="C:plasma membrane"/>
    <property type="evidence" value="ECO:0007669"/>
    <property type="project" value="UniProtKB-SubCell"/>
</dbReference>
<organism evidence="8 9">
    <name type="scientific">Streptomyces klenkii</name>
    <dbReference type="NCBI Taxonomy" id="1420899"/>
    <lineage>
        <taxon>Bacteria</taxon>
        <taxon>Bacillati</taxon>
        <taxon>Actinomycetota</taxon>
        <taxon>Actinomycetes</taxon>
        <taxon>Kitasatosporales</taxon>
        <taxon>Streptomycetaceae</taxon>
        <taxon>Streptomyces</taxon>
    </lineage>
</organism>
<evidence type="ECO:0000259" key="7">
    <source>
        <dbReference type="PROSITE" id="PS50893"/>
    </source>
</evidence>
<protein>
    <submittedName>
        <fullName evidence="8">ATP-binding cassette domain-containing protein</fullName>
    </submittedName>
</protein>
<dbReference type="GO" id="GO:0005524">
    <property type="term" value="F:ATP binding"/>
    <property type="evidence" value="ECO:0007669"/>
    <property type="project" value="UniProtKB-KW"/>
</dbReference>
<dbReference type="InterPro" id="IPR017871">
    <property type="entry name" value="ABC_transporter-like_CS"/>
</dbReference>
<keyword evidence="6" id="KW-0046">Antibiotic resistance</keyword>
<dbReference type="Proteomes" id="UP000270343">
    <property type="component" value="Unassembled WGS sequence"/>
</dbReference>
<keyword evidence="5 8" id="KW-0067">ATP-binding</keyword>
<dbReference type="Pfam" id="PF13732">
    <property type="entry name" value="DrrA1-3_C"/>
    <property type="match status" value="1"/>
</dbReference>
<gene>
    <name evidence="8" type="ORF">D7231_23925</name>
</gene>
<dbReference type="SUPFAM" id="SSF52540">
    <property type="entry name" value="P-loop containing nucleoside triphosphate hydrolases"/>
    <property type="match status" value="1"/>
</dbReference>
<dbReference type="InterPro" id="IPR025302">
    <property type="entry name" value="DrrA1/2-like_C"/>
</dbReference>
<dbReference type="AlphaFoldDB" id="A0A3B0AZP1"/>
<feature type="domain" description="ABC transporter" evidence="7">
    <location>
        <begin position="3"/>
        <end position="237"/>
    </location>
</feature>
<dbReference type="InterPro" id="IPR003593">
    <property type="entry name" value="AAA+_ATPase"/>
</dbReference>
<proteinExistence type="inferred from homology"/>
<keyword evidence="3" id="KW-0813">Transport</keyword>
<dbReference type="PANTHER" id="PTHR42711:SF5">
    <property type="entry name" value="ABC TRANSPORTER ATP-BINDING PROTEIN NATA"/>
    <property type="match status" value="1"/>
</dbReference>
<dbReference type="RefSeq" id="WP_120757598.1">
    <property type="nucleotide sequence ID" value="NZ_RBAM01000010.1"/>
</dbReference>
<evidence type="ECO:0000256" key="2">
    <source>
        <dbReference type="ARBA" id="ARBA00005417"/>
    </source>
</evidence>
<dbReference type="InterPro" id="IPR050763">
    <property type="entry name" value="ABC_transporter_ATP-binding"/>
</dbReference>
<evidence type="ECO:0000256" key="3">
    <source>
        <dbReference type="ARBA" id="ARBA00022448"/>
    </source>
</evidence>
<evidence type="ECO:0000256" key="6">
    <source>
        <dbReference type="ARBA" id="ARBA00023251"/>
    </source>
</evidence>
<dbReference type="Gene3D" id="3.40.50.300">
    <property type="entry name" value="P-loop containing nucleotide triphosphate hydrolases"/>
    <property type="match status" value="1"/>
</dbReference>
<dbReference type="EMBL" id="RBAM01000010">
    <property type="protein sequence ID" value="RKN65872.1"/>
    <property type="molecule type" value="Genomic_DNA"/>
</dbReference>
<dbReference type="GO" id="GO:0046677">
    <property type="term" value="P:response to antibiotic"/>
    <property type="evidence" value="ECO:0007669"/>
    <property type="project" value="UniProtKB-KW"/>
</dbReference>
<evidence type="ECO:0000256" key="4">
    <source>
        <dbReference type="ARBA" id="ARBA00022741"/>
    </source>
</evidence>
<comment type="similarity">
    <text evidence="2">Belongs to the ABC transporter superfamily.</text>
</comment>
<name>A0A3B0AZP1_9ACTN</name>
<accession>A0A3B0AZP1</accession>
<keyword evidence="9" id="KW-1185">Reference proteome</keyword>
<dbReference type="InterPro" id="IPR003439">
    <property type="entry name" value="ABC_transporter-like_ATP-bd"/>
</dbReference>
<dbReference type="Pfam" id="PF00005">
    <property type="entry name" value="ABC_tran"/>
    <property type="match status" value="1"/>
</dbReference>
<keyword evidence="4" id="KW-0547">Nucleotide-binding</keyword>
<dbReference type="InterPro" id="IPR027417">
    <property type="entry name" value="P-loop_NTPase"/>
</dbReference>
<evidence type="ECO:0000256" key="5">
    <source>
        <dbReference type="ARBA" id="ARBA00022840"/>
    </source>
</evidence>